<evidence type="ECO:0000256" key="7">
    <source>
        <dbReference type="SAM" id="MobiDB-lite"/>
    </source>
</evidence>
<proteinExistence type="predicted"/>
<evidence type="ECO:0000313" key="12">
    <source>
        <dbReference type="EMBL" id="RVW88886.1"/>
    </source>
</evidence>
<dbReference type="Pfam" id="PF20160">
    <property type="entry name" value="C-JID"/>
    <property type="match status" value="1"/>
</dbReference>
<sequence>MLISRPKLLCISANLVGFDSRLEEMSSLLCMESNDVRMIGIHGIGGIGKTTLAIGIYNQIAHQFEGASFLPNAAEHRGSLIQRKLLADILGEKIARISNIDEGISLIKKTLCSRKVLIILDDVSALTQLEFLAGSRHWFGSGSRIIITSRNKHLLDVHEVDGLYEVQKLKSEEAFKLFSLYAFEADLPDDGFWELSGRALNYCDGLPLAVKVVGGYLRNKTELEWEDELLKLTTVGQITVQYVLRLSYDRLEHTEKDLFLDIACFFRGKDSDSVGRILDSCNFSAIGMKVLKDCSFISILDNKIEMHGLMQQMGWEIIRRESPGQPGQRSRLWNPEDVHAVLTQKTGTKAIEGISFDVSASKEIQITSEALKKMTNLRLLRVYWDGLSSYDSNTVHLPEEFEFPSYELRYLHWDGWSLESLPSNFNGKKLVELSLKHSSLNHLWKGNKCLENLKVMDLSHSRYLVECPDVSGAPSLETLNLYGCTSLREVHPSIARLKNLKILNLGNCRMLHYFPRIIGLEKLEVLNLSGCSRLEKFPDIKANMESLLELHLEGTAIIELPSSVGYLRGLVLLNMKSCKNLKILPGRICDLKSLKTLILSGCSKLERLPEITEVMEHLEELLLDGTSIRELPRSILRLKDISRLSNLKVLLVRQCEQLQKIPKLPPSIKLLDACDCTSLVSLPTPSRIISPQNWLVSTWLRPLEFMLWNCSGLYQDHVAMALETLHQKLFPEIGYSIVIPGSRIPKWRWHENMGASVSATLPPHWLDNNFSGVALCAVFALEEGETIQRPGEIRCNFECREGPYFSHSITWTHSGDRVVETDHVCMMYQPRTQFVKSKSTHASVFKHIKVSFSLSGASHEVKKSAIRLMYAPNTSGIATGAESRGRDESNVDEGTKSGFGGVRSFSPTHPGPNFTPGGNALKLGICGD</sequence>
<evidence type="ECO:0000256" key="3">
    <source>
        <dbReference type="ARBA" id="ARBA00022737"/>
    </source>
</evidence>
<dbReference type="InterPro" id="IPR027417">
    <property type="entry name" value="P-loop_NTPase"/>
</dbReference>
<feature type="domain" description="NB-ARC" evidence="8">
    <location>
        <begin position="26"/>
        <end position="186"/>
    </location>
</feature>
<keyword evidence="2" id="KW-0433">Leucine-rich repeat</keyword>
<evidence type="ECO:0000256" key="2">
    <source>
        <dbReference type="ARBA" id="ARBA00022614"/>
    </source>
</evidence>
<name>A0A438HWQ9_VITVI</name>
<evidence type="ECO:0000256" key="6">
    <source>
        <dbReference type="ARBA" id="ARBA00047304"/>
    </source>
</evidence>
<protein>
    <recommendedName>
        <fullName evidence="1">ADP-ribosyl cyclase/cyclic ADP-ribose hydrolase</fullName>
        <ecNumber evidence="1">3.2.2.6</ecNumber>
    </recommendedName>
</protein>
<dbReference type="Pfam" id="PF00931">
    <property type="entry name" value="NB-ARC"/>
    <property type="match status" value="1"/>
</dbReference>
<dbReference type="InterPro" id="IPR032675">
    <property type="entry name" value="LRR_dom_sf"/>
</dbReference>
<dbReference type="PANTHER" id="PTHR11017">
    <property type="entry name" value="LEUCINE-RICH REPEAT-CONTAINING PROTEIN"/>
    <property type="match status" value="1"/>
</dbReference>
<dbReference type="InterPro" id="IPR045344">
    <property type="entry name" value="C-JID"/>
</dbReference>
<dbReference type="PRINTS" id="PR00364">
    <property type="entry name" value="DISEASERSIST"/>
</dbReference>
<feature type="compositionally biased region" description="Basic and acidic residues" evidence="7">
    <location>
        <begin position="883"/>
        <end position="895"/>
    </location>
</feature>
<dbReference type="GO" id="GO:0043531">
    <property type="term" value="F:ADP binding"/>
    <property type="evidence" value="ECO:0007669"/>
    <property type="project" value="InterPro"/>
</dbReference>
<feature type="domain" description="C-JID" evidence="9">
    <location>
        <begin position="739"/>
        <end position="871"/>
    </location>
</feature>
<keyword evidence="3" id="KW-0677">Repeat</keyword>
<feature type="domain" description="Disease resistance protein RPS4B/Roq1-like leucine-rich repeats" evidence="11">
    <location>
        <begin position="521"/>
        <end position="605"/>
    </location>
</feature>
<organism evidence="12 13">
    <name type="scientific">Vitis vinifera</name>
    <name type="common">Grape</name>
    <dbReference type="NCBI Taxonomy" id="29760"/>
    <lineage>
        <taxon>Eukaryota</taxon>
        <taxon>Viridiplantae</taxon>
        <taxon>Streptophyta</taxon>
        <taxon>Embryophyta</taxon>
        <taxon>Tracheophyta</taxon>
        <taxon>Spermatophyta</taxon>
        <taxon>Magnoliopsida</taxon>
        <taxon>eudicotyledons</taxon>
        <taxon>Gunneridae</taxon>
        <taxon>Pentapetalae</taxon>
        <taxon>rosids</taxon>
        <taxon>Vitales</taxon>
        <taxon>Vitaceae</taxon>
        <taxon>Viteae</taxon>
        <taxon>Vitis</taxon>
    </lineage>
</organism>
<dbReference type="GO" id="GO:0061809">
    <property type="term" value="F:NAD+ nucleosidase activity, cyclic ADP-ribose generating"/>
    <property type="evidence" value="ECO:0007669"/>
    <property type="project" value="UniProtKB-EC"/>
</dbReference>
<dbReference type="InterPro" id="IPR042197">
    <property type="entry name" value="Apaf_helical"/>
</dbReference>
<dbReference type="InterPro" id="IPR036390">
    <property type="entry name" value="WH_DNA-bd_sf"/>
</dbReference>
<evidence type="ECO:0000256" key="1">
    <source>
        <dbReference type="ARBA" id="ARBA00011982"/>
    </source>
</evidence>
<dbReference type="SUPFAM" id="SSF52540">
    <property type="entry name" value="P-loop containing nucleoside triphosphate hydrolases"/>
    <property type="match status" value="1"/>
</dbReference>
<dbReference type="AlphaFoldDB" id="A0A438HWQ9"/>
<dbReference type="InterPro" id="IPR044974">
    <property type="entry name" value="Disease_R_plants"/>
</dbReference>
<evidence type="ECO:0000313" key="13">
    <source>
        <dbReference type="Proteomes" id="UP000288805"/>
    </source>
</evidence>
<dbReference type="EC" id="3.2.2.6" evidence="1"/>
<dbReference type="InterPro" id="IPR058192">
    <property type="entry name" value="WHD_ROQ1-like"/>
</dbReference>
<dbReference type="GO" id="GO:0006952">
    <property type="term" value="P:defense response"/>
    <property type="evidence" value="ECO:0007669"/>
    <property type="project" value="InterPro"/>
</dbReference>
<evidence type="ECO:0000259" key="9">
    <source>
        <dbReference type="Pfam" id="PF20160"/>
    </source>
</evidence>
<evidence type="ECO:0000259" key="11">
    <source>
        <dbReference type="Pfam" id="PF23286"/>
    </source>
</evidence>
<evidence type="ECO:0000256" key="4">
    <source>
        <dbReference type="ARBA" id="ARBA00022821"/>
    </source>
</evidence>
<comment type="caution">
    <text evidence="12">The sequence shown here is derived from an EMBL/GenBank/DDBJ whole genome shotgun (WGS) entry which is preliminary data.</text>
</comment>
<dbReference type="Gene3D" id="3.40.50.300">
    <property type="entry name" value="P-loop containing nucleotide triphosphate hydrolases"/>
    <property type="match status" value="1"/>
</dbReference>
<dbReference type="InterPro" id="IPR002182">
    <property type="entry name" value="NB-ARC"/>
</dbReference>
<dbReference type="FunFam" id="3.80.10.10:FF:000386">
    <property type="entry name" value="Disease resistance protein RPS4"/>
    <property type="match status" value="1"/>
</dbReference>
<reference evidence="12 13" key="1">
    <citation type="journal article" date="2018" name="PLoS Genet.">
        <title>Population sequencing reveals clonal diversity and ancestral inbreeding in the grapevine cultivar Chardonnay.</title>
        <authorList>
            <person name="Roach M.J."/>
            <person name="Johnson D.L."/>
            <person name="Bohlmann J."/>
            <person name="van Vuuren H.J."/>
            <person name="Jones S.J."/>
            <person name="Pretorius I.S."/>
            <person name="Schmidt S.A."/>
            <person name="Borneman A.R."/>
        </authorList>
    </citation>
    <scope>NUCLEOTIDE SEQUENCE [LARGE SCALE GENOMIC DNA]</scope>
    <source>
        <strain evidence="13">cv. Chardonnay</strain>
        <tissue evidence="12">Leaf</tissue>
    </source>
</reference>
<dbReference type="InterPro" id="IPR058546">
    <property type="entry name" value="RPS4B/Roq1-like_LRR"/>
</dbReference>
<dbReference type="EMBL" id="QGNW01000169">
    <property type="protein sequence ID" value="RVW88886.1"/>
    <property type="molecule type" value="Genomic_DNA"/>
</dbReference>
<evidence type="ECO:0000259" key="10">
    <source>
        <dbReference type="Pfam" id="PF23282"/>
    </source>
</evidence>
<evidence type="ECO:0000259" key="8">
    <source>
        <dbReference type="Pfam" id="PF00931"/>
    </source>
</evidence>
<keyword evidence="4" id="KW-0611">Plant defense</keyword>
<dbReference type="Gene3D" id="3.80.10.10">
    <property type="entry name" value="Ribonuclease Inhibitor"/>
    <property type="match status" value="2"/>
</dbReference>
<feature type="domain" description="Disease resistance protein Roq1-like winged-helix" evidence="10">
    <location>
        <begin position="253"/>
        <end position="322"/>
    </location>
</feature>
<dbReference type="Pfam" id="PF23282">
    <property type="entry name" value="WHD_ROQ1"/>
    <property type="match status" value="1"/>
</dbReference>
<dbReference type="Pfam" id="PF23286">
    <property type="entry name" value="LRR_13"/>
    <property type="match status" value="1"/>
</dbReference>
<comment type="catalytic activity">
    <reaction evidence="6">
        <text>NAD(+) + H2O = ADP-D-ribose + nicotinamide + H(+)</text>
        <dbReference type="Rhea" id="RHEA:16301"/>
        <dbReference type="ChEBI" id="CHEBI:15377"/>
        <dbReference type="ChEBI" id="CHEBI:15378"/>
        <dbReference type="ChEBI" id="CHEBI:17154"/>
        <dbReference type="ChEBI" id="CHEBI:57540"/>
        <dbReference type="ChEBI" id="CHEBI:57967"/>
        <dbReference type="EC" id="3.2.2.6"/>
    </reaction>
    <physiologicalReaction direction="left-to-right" evidence="6">
        <dbReference type="Rhea" id="RHEA:16302"/>
    </physiologicalReaction>
</comment>
<gene>
    <name evidence="12" type="primary">DSC1_39</name>
    <name evidence="12" type="ORF">CK203_045034</name>
</gene>
<dbReference type="SUPFAM" id="SSF52058">
    <property type="entry name" value="L domain-like"/>
    <property type="match status" value="1"/>
</dbReference>
<evidence type="ECO:0000256" key="5">
    <source>
        <dbReference type="ARBA" id="ARBA00023027"/>
    </source>
</evidence>
<dbReference type="Gene3D" id="1.10.8.430">
    <property type="entry name" value="Helical domain of apoptotic protease-activating factors"/>
    <property type="match status" value="1"/>
</dbReference>
<accession>A0A438HWQ9</accession>
<dbReference type="Proteomes" id="UP000288805">
    <property type="component" value="Unassembled WGS sequence"/>
</dbReference>
<keyword evidence="5" id="KW-0520">NAD</keyword>
<dbReference type="PANTHER" id="PTHR11017:SF570">
    <property type="entry name" value="DISEASE RESISTANCE PROTEIN (TIR-NBS CLASS)-RELATED"/>
    <property type="match status" value="1"/>
</dbReference>
<dbReference type="SUPFAM" id="SSF46785">
    <property type="entry name" value="Winged helix' DNA-binding domain"/>
    <property type="match status" value="1"/>
</dbReference>
<feature type="region of interest" description="Disordered" evidence="7">
    <location>
        <begin position="877"/>
        <end position="918"/>
    </location>
</feature>